<evidence type="ECO:0000256" key="1">
    <source>
        <dbReference type="SAM" id="Coils"/>
    </source>
</evidence>
<feature type="coiled-coil region" evidence="1">
    <location>
        <begin position="225"/>
        <end position="259"/>
    </location>
</feature>
<dbReference type="Pfam" id="PF23337">
    <property type="entry name" value="PTHB1_pf"/>
    <property type="match status" value="1"/>
</dbReference>
<feature type="region of interest" description="Disordered" evidence="2">
    <location>
        <begin position="352"/>
        <end position="424"/>
    </location>
</feature>
<dbReference type="Pfam" id="PF14728">
    <property type="entry name" value="PTHB1_GAE"/>
    <property type="match status" value="1"/>
</dbReference>
<dbReference type="InterPro" id="IPR028074">
    <property type="entry name" value="PHTB1_GAE_dom"/>
</dbReference>
<evidence type="ECO:0000256" key="2">
    <source>
        <dbReference type="SAM" id="MobiDB-lite"/>
    </source>
</evidence>
<dbReference type="GO" id="GO:0034464">
    <property type="term" value="C:BBSome"/>
    <property type="evidence" value="ECO:0007669"/>
    <property type="project" value="InterPro"/>
</dbReference>
<proteinExistence type="predicted"/>
<dbReference type="AlphaFoldDB" id="A0A1B6MVE5"/>
<evidence type="ECO:0000259" key="5">
    <source>
        <dbReference type="Pfam" id="PF23338"/>
    </source>
</evidence>
<name>A0A1B6MVE5_9HEMI</name>
<dbReference type="InterPro" id="IPR026511">
    <property type="entry name" value="PTHB1"/>
</dbReference>
<dbReference type="GO" id="GO:0060271">
    <property type="term" value="P:cilium assembly"/>
    <property type="evidence" value="ECO:0007669"/>
    <property type="project" value="TreeGrafter"/>
</dbReference>
<keyword evidence="1" id="KW-0175">Coiled coil</keyword>
<accession>A0A1B6MVE5</accession>
<dbReference type="InterPro" id="IPR055363">
    <property type="entry name" value="PTHB1_hp_dom"/>
</dbReference>
<sequence length="424" mass="46317">MAALQMTEGHELTMTVRALPLTDPSECRLVVRLSPSMALNNVQVTVTAAPPLAAVPASHHLPSLCEAVEVSSLVMFLSTHAVPVLSLDVSVVAVYVSHNSARVLQATAVLPTALVLQNVAPSKQAEYRITLSVTQPVVPLGQLFPELTGEQWEQVGCSETVVGLAHRSVPTLSTTVVTGKGEPRYRVQGDSTAAMCLVVSQLIARLEARHTSVTFLGATPPTTPLLAAVDRHVELRNQINQLQEKLGQQTTQYRAIQRRLLSKLREKTVLPLVGLDRILADTHRQIVETSYTIEDTSLGWEEVCEPGVNYLLSTSLAKSVRDHQRTAVDALCDPARFKKHITVALDRVMAGTGVRPREEPRGVSPIMEGEEDRASASQTLRRGSGDKQAYLKLLPTRETLQANEESRNLGSQKEDDDEFNEAVW</sequence>
<feature type="domain" description="PTHB1 hairpin" evidence="5">
    <location>
        <begin position="221"/>
        <end position="296"/>
    </location>
</feature>
<dbReference type="PANTHER" id="PTHR20991">
    <property type="entry name" value="PARATHYROID HORMONE-RESPONSIVE B1 GENE"/>
    <property type="match status" value="1"/>
</dbReference>
<protein>
    <recommendedName>
        <fullName evidence="7">PTHB1 C-terminal domain-containing protein</fullName>
    </recommendedName>
</protein>
<feature type="domain" description="PTHB1 GAE" evidence="3">
    <location>
        <begin position="26"/>
        <end position="105"/>
    </location>
</feature>
<gene>
    <name evidence="6" type="ORF">g.9433</name>
</gene>
<evidence type="ECO:0008006" key="7">
    <source>
        <dbReference type="Google" id="ProtNLM"/>
    </source>
</evidence>
<feature type="domain" description="PTHB1 platform" evidence="4">
    <location>
        <begin position="111"/>
        <end position="210"/>
    </location>
</feature>
<dbReference type="Pfam" id="PF23338">
    <property type="entry name" value="PTHB1_hp"/>
    <property type="match status" value="1"/>
</dbReference>
<feature type="compositionally biased region" description="Polar residues" evidence="2">
    <location>
        <begin position="398"/>
        <end position="411"/>
    </location>
</feature>
<dbReference type="EMBL" id="GEBQ01000069">
    <property type="protein sequence ID" value="JAT39908.1"/>
    <property type="molecule type" value="Transcribed_RNA"/>
</dbReference>
<organism evidence="6">
    <name type="scientific">Graphocephala atropunctata</name>
    <dbReference type="NCBI Taxonomy" id="36148"/>
    <lineage>
        <taxon>Eukaryota</taxon>
        <taxon>Metazoa</taxon>
        <taxon>Ecdysozoa</taxon>
        <taxon>Arthropoda</taxon>
        <taxon>Hexapoda</taxon>
        <taxon>Insecta</taxon>
        <taxon>Pterygota</taxon>
        <taxon>Neoptera</taxon>
        <taxon>Paraneoptera</taxon>
        <taxon>Hemiptera</taxon>
        <taxon>Auchenorrhyncha</taxon>
        <taxon>Membracoidea</taxon>
        <taxon>Cicadellidae</taxon>
        <taxon>Cicadellinae</taxon>
        <taxon>Cicadellini</taxon>
        <taxon>Graphocephala</taxon>
    </lineage>
</organism>
<dbReference type="GO" id="GO:0016020">
    <property type="term" value="C:membrane"/>
    <property type="evidence" value="ECO:0007669"/>
    <property type="project" value="TreeGrafter"/>
</dbReference>
<evidence type="ECO:0000259" key="4">
    <source>
        <dbReference type="Pfam" id="PF23337"/>
    </source>
</evidence>
<dbReference type="PANTHER" id="PTHR20991:SF0">
    <property type="entry name" value="PROTEIN PTHB1"/>
    <property type="match status" value="1"/>
</dbReference>
<feature type="compositionally biased region" description="Acidic residues" evidence="2">
    <location>
        <begin position="414"/>
        <end position="424"/>
    </location>
</feature>
<evidence type="ECO:0000313" key="6">
    <source>
        <dbReference type="EMBL" id="JAT39908.1"/>
    </source>
</evidence>
<reference evidence="6" key="1">
    <citation type="submission" date="2015-11" db="EMBL/GenBank/DDBJ databases">
        <title>De novo transcriptome assembly of four potential Pierce s Disease insect vectors from Arizona vineyards.</title>
        <authorList>
            <person name="Tassone E.E."/>
        </authorList>
    </citation>
    <scope>NUCLEOTIDE SEQUENCE</scope>
</reference>
<evidence type="ECO:0000259" key="3">
    <source>
        <dbReference type="Pfam" id="PF14728"/>
    </source>
</evidence>
<dbReference type="InterPro" id="IPR055362">
    <property type="entry name" value="PTHB1_pf_dom"/>
</dbReference>